<dbReference type="PANTHER" id="PTHR41260">
    <property type="entry name" value="PROTEIN ECSC"/>
    <property type="match status" value="1"/>
</dbReference>
<dbReference type="Pfam" id="PF12787">
    <property type="entry name" value="EcsC"/>
    <property type="match status" value="1"/>
</dbReference>
<sequence>MSLTSREKQVVEEIKTWEQKLYQYEPNDFEATYNKWLERAFELIPEEVRSEFFLKLDNMLFHLHAAIQGTQLQMDARQRILTSARTFYKEIEDVSDLKNLSIDQLIYLADHQIAKHRLYSVAQGGLTGTGGVLLLGSDLPAMTIINLRVVQLIAMTYGYEVNTPHEMMTSLKVFHAATLPNSIQHKGWEGLIDELDGTDEHFFFYEGSDELTDVTWMAHPLKQLMKAMLIIVFRRKIVQGVPLIGMAIGAGMNYQLTRKVTEFAHKYYQLRYLKEKEGLSL</sequence>
<evidence type="ECO:0000313" key="2">
    <source>
        <dbReference type="Proteomes" id="UP001516662"/>
    </source>
</evidence>
<name>A0ABR9QIE3_9BACI</name>
<comment type="caution">
    <text evidence="1">The sequence shown here is derived from an EMBL/GenBank/DDBJ whole genome shotgun (WGS) entry which is preliminary data.</text>
</comment>
<dbReference type="Proteomes" id="UP001516662">
    <property type="component" value="Unassembled WGS sequence"/>
</dbReference>
<protein>
    <submittedName>
        <fullName evidence="1">EcsC family protein</fullName>
    </submittedName>
</protein>
<dbReference type="InterPro" id="IPR024787">
    <property type="entry name" value="EcsC"/>
</dbReference>
<organism evidence="1 2">
    <name type="scientific">Litchfieldia luteola</name>
    <dbReference type="NCBI Taxonomy" id="682179"/>
    <lineage>
        <taxon>Bacteria</taxon>
        <taxon>Bacillati</taxon>
        <taxon>Bacillota</taxon>
        <taxon>Bacilli</taxon>
        <taxon>Bacillales</taxon>
        <taxon>Bacillaceae</taxon>
        <taxon>Litchfieldia</taxon>
    </lineage>
</organism>
<dbReference type="PANTHER" id="PTHR41260:SF1">
    <property type="entry name" value="PROTEIN ECSC"/>
    <property type="match status" value="1"/>
</dbReference>
<dbReference type="EMBL" id="JADCLJ010000019">
    <property type="protein sequence ID" value="MBE4908272.1"/>
    <property type="molecule type" value="Genomic_DNA"/>
</dbReference>
<accession>A0ABR9QIE3</accession>
<evidence type="ECO:0000313" key="1">
    <source>
        <dbReference type="EMBL" id="MBE4908272.1"/>
    </source>
</evidence>
<reference evidence="1 2" key="1">
    <citation type="submission" date="2020-10" db="EMBL/GenBank/DDBJ databases">
        <title>Bacillus sp. HD4P25, an endophyte from a halophyte.</title>
        <authorList>
            <person name="Sun J.-Q."/>
        </authorList>
    </citation>
    <scope>NUCLEOTIDE SEQUENCE [LARGE SCALE GENOMIC DNA]</scope>
    <source>
        <strain evidence="1 2">YIM 93174</strain>
    </source>
</reference>
<proteinExistence type="predicted"/>
<gene>
    <name evidence="1" type="ORF">IMZ08_09410</name>
</gene>
<dbReference type="RefSeq" id="WP_193535797.1">
    <property type="nucleotide sequence ID" value="NZ_JADCLJ010000019.1"/>
</dbReference>
<keyword evidence="2" id="KW-1185">Reference proteome</keyword>